<evidence type="ECO:0000313" key="1">
    <source>
        <dbReference type="EMBL" id="EEG27369.1"/>
    </source>
</evidence>
<protein>
    <submittedName>
        <fullName evidence="1">Uncharacterized protein</fullName>
    </submittedName>
</protein>
<sequence length="39" mass="4130">MTWGGEATSSAFRAGIASRLSGVSQAYRLSGKTRPEGRE</sequence>
<gene>
    <name evidence="1" type="ORF">CORMATOL_01032</name>
</gene>
<dbReference type="AlphaFoldDB" id="C0E227"/>
<organism evidence="1 2">
    <name type="scientific">Corynebacterium matruchotii ATCC 33806</name>
    <dbReference type="NCBI Taxonomy" id="566549"/>
    <lineage>
        <taxon>Bacteria</taxon>
        <taxon>Bacillati</taxon>
        <taxon>Actinomycetota</taxon>
        <taxon>Actinomycetes</taxon>
        <taxon>Mycobacteriales</taxon>
        <taxon>Corynebacteriaceae</taxon>
        <taxon>Corynebacterium</taxon>
    </lineage>
</organism>
<comment type="caution">
    <text evidence="1">The sequence shown here is derived from an EMBL/GenBank/DDBJ whole genome shotgun (WGS) entry which is preliminary data.</text>
</comment>
<name>C0E227_9CORY</name>
<proteinExistence type="predicted"/>
<dbReference type="Proteomes" id="UP000006247">
    <property type="component" value="Unassembled WGS sequence"/>
</dbReference>
<accession>C0E227</accession>
<reference evidence="1 2" key="1">
    <citation type="submission" date="2009-01" db="EMBL/GenBank/DDBJ databases">
        <authorList>
            <person name="Fulton L."/>
            <person name="Clifton S."/>
            <person name="Chinwalla A.T."/>
            <person name="Mitreva M."/>
            <person name="Sodergren E."/>
            <person name="Weinstock G."/>
            <person name="Clifton S."/>
            <person name="Dooling D.J."/>
            <person name="Fulton B."/>
            <person name="Minx P."/>
            <person name="Pepin K.H."/>
            <person name="Johnson M."/>
            <person name="Bhonagiri V."/>
            <person name="Nash W.E."/>
            <person name="Mardis E.R."/>
            <person name="Wilson R.K."/>
        </authorList>
    </citation>
    <scope>NUCLEOTIDE SEQUENCE [LARGE SCALE GENOMIC DNA]</scope>
    <source>
        <strain evidence="1 2">ATCC 33806</strain>
    </source>
</reference>
<evidence type="ECO:0000313" key="2">
    <source>
        <dbReference type="Proteomes" id="UP000006247"/>
    </source>
</evidence>
<dbReference type="HOGENOM" id="CLU_3308193_0_0_11"/>
<dbReference type="EMBL" id="ACEB01000017">
    <property type="protein sequence ID" value="EEG27369.1"/>
    <property type="molecule type" value="Genomic_DNA"/>
</dbReference>